<dbReference type="PANTHER" id="PTHR44688">
    <property type="entry name" value="DNA-BINDING TRANSCRIPTIONAL ACTIVATOR DEVR_DOSR"/>
    <property type="match status" value="1"/>
</dbReference>
<evidence type="ECO:0000259" key="4">
    <source>
        <dbReference type="PROSITE" id="PS50043"/>
    </source>
</evidence>
<dbReference type="Gene3D" id="1.10.10.10">
    <property type="entry name" value="Winged helix-like DNA-binding domain superfamily/Winged helix DNA-binding domain"/>
    <property type="match status" value="1"/>
</dbReference>
<evidence type="ECO:0000313" key="5">
    <source>
        <dbReference type="EMBL" id="MFC3879960.1"/>
    </source>
</evidence>
<comment type="caution">
    <text evidence="5">The sequence shown here is derived from an EMBL/GenBank/DDBJ whole genome shotgun (WGS) entry which is preliminary data.</text>
</comment>
<dbReference type="PROSITE" id="PS00622">
    <property type="entry name" value="HTH_LUXR_1"/>
    <property type="match status" value="1"/>
</dbReference>
<dbReference type="InterPro" id="IPR013655">
    <property type="entry name" value="PAS_fold_3"/>
</dbReference>
<keyword evidence="1" id="KW-0805">Transcription regulation</keyword>
<keyword evidence="2" id="KW-0238">DNA-binding</keyword>
<dbReference type="Gene3D" id="3.30.450.20">
    <property type="entry name" value="PAS domain"/>
    <property type="match status" value="1"/>
</dbReference>
<dbReference type="SMART" id="SM00421">
    <property type="entry name" value="HTH_LUXR"/>
    <property type="match status" value="1"/>
</dbReference>
<dbReference type="EMBL" id="JBHRZS010000006">
    <property type="protein sequence ID" value="MFC3879960.1"/>
    <property type="molecule type" value="Genomic_DNA"/>
</dbReference>
<dbReference type="Pfam" id="PF08447">
    <property type="entry name" value="PAS_3"/>
    <property type="match status" value="1"/>
</dbReference>
<dbReference type="InterPro" id="IPR016032">
    <property type="entry name" value="Sig_transdc_resp-reg_C-effctor"/>
</dbReference>
<evidence type="ECO:0000256" key="3">
    <source>
        <dbReference type="ARBA" id="ARBA00023163"/>
    </source>
</evidence>
<evidence type="ECO:0000256" key="1">
    <source>
        <dbReference type="ARBA" id="ARBA00023015"/>
    </source>
</evidence>
<sequence length="265" mass="31164">MDKILLKNLKNQNKYTKFFQKWAKQEFKSSPDESKLMENLEVISQNIGMQEGLYIACFDYRHLTLAFFTENVEDLVGYPSSIFRKAGMEAAFTMIHPDDRPELFRFQEIVFKAFHGLTLKEKQSFEFSYTTRWVHRTSKEVFWMLGRVKPYFIDENGNFAMDLHVIVRLDHTPKISSYDWNYSYVKEDRERVVVSKNRPSDQPIKLTKKEKQIAGFILEGFSSKEVADKLHISVNTVGTHRKNILKKLGARNVMDMVKILASYDF</sequence>
<organism evidence="5 6">
    <name type="scientific">Algoriphagus namhaensis</name>
    <dbReference type="NCBI Taxonomy" id="915353"/>
    <lineage>
        <taxon>Bacteria</taxon>
        <taxon>Pseudomonadati</taxon>
        <taxon>Bacteroidota</taxon>
        <taxon>Cytophagia</taxon>
        <taxon>Cytophagales</taxon>
        <taxon>Cyclobacteriaceae</taxon>
        <taxon>Algoriphagus</taxon>
    </lineage>
</organism>
<protein>
    <submittedName>
        <fullName evidence="5">LuxR C-terminal-related transcriptional regulator</fullName>
    </submittedName>
</protein>
<dbReference type="RefSeq" id="WP_377904879.1">
    <property type="nucleotide sequence ID" value="NZ_JBHRZS010000006.1"/>
</dbReference>
<dbReference type="PRINTS" id="PR00038">
    <property type="entry name" value="HTHLUXR"/>
</dbReference>
<dbReference type="Pfam" id="PF00196">
    <property type="entry name" value="GerE"/>
    <property type="match status" value="1"/>
</dbReference>
<feature type="domain" description="HTH luxR-type" evidence="4">
    <location>
        <begin position="199"/>
        <end position="264"/>
    </location>
</feature>
<reference evidence="6" key="1">
    <citation type="journal article" date="2019" name="Int. J. Syst. Evol. Microbiol.">
        <title>The Global Catalogue of Microorganisms (GCM) 10K type strain sequencing project: providing services to taxonomists for standard genome sequencing and annotation.</title>
        <authorList>
            <consortium name="The Broad Institute Genomics Platform"/>
            <consortium name="The Broad Institute Genome Sequencing Center for Infectious Disease"/>
            <person name="Wu L."/>
            <person name="Ma J."/>
        </authorList>
    </citation>
    <scope>NUCLEOTIDE SEQUENCE [LARGE SCALE GENOMIC DNA]</scope>
    <source>
        <strain evidence="6">CCUG 60523</strain>
    </source>
</reference>
<name>A0ABV8ASL6_9BACT</name>
<gene>
    <name evidence="5" type="ORF">ACFOSV_07230</name>
</gene>
<dbReference type="SUPFAM" id="SSF46894">
    <property type="entry name" value="C-terminal effector domain of the bipartite response regulators"/>
    <property type="match status" value="1"/>
</dbReference>
<dbReference type="InterPro" id="IPR036388">
    <property type="entry name" value="WH-like_DNA-bd_sf"/>
</dbReference>
<proteinExistence type="predicted"/>
<dbReference type="PROSITE" id="PS50043">
    <property type="entry name" value="HTH_LUXR_2"/>
    <property type="match status" value="1"/>
</dbReference>
<dbReference type="InterPro" id="IPR000792">
    <property type="entry name" value="Tscrpt_reg_LuxR_C"/>
</dbReference>
<dbReference type="PANTHER" id="PTHR44688:SF16">
    <property type="entry name" value="DNA-BINDING TRANSCRIPTIONAL ACTIVATOR DEVR_DOSR"/>
    <property type="match status" value="1"/>
</dbReference>
<keyword evidence="6" id="KW-1185">Reference proteome</keyword>
<accession>A0ABV8ASL6</accession>
<evidence type="ECO:0000256" key="2">
    <source>
        <dbReference type="ARBA" id="ARBA00023125"/>
    </source>
</evidence>
<dbReference type="CDD" id="cd06170">
    <property type="entry name" value="LuxR_C_like"/>
    <property type="match status" value="1"/>
</dbReference>
<dbReference type="Proteomes" id="UP001595805">
    <property type="component" value="Unassembled WGS sequence"/>
</dbReference>
<evidence type="ECO:0000313" key="6">
    <source>
        <dbReference type="Proteomes" id="UP001595805"/>
    </source>
</evidence>
<keyword evidence="3" id="KW-0804">Transcription</keyword>